<feature type="transmembrane region" description="Helical" evidence="11">
    <location>
        <begin position="376"/>
        <end position="401"/>
    </location>
</feature>
<keyword evidence="9" id="KW-0407">Ion channel</keyword>
<name>A0A3M0CS59_9PROT</name>
<sequence length="597" mass="62414">MNGPRDSSVTDHLRRFVAGGRRTHAVFLILAALTGLAAGYAAIGFYLAIDILLGVTYGVGEAQLATGARGLAWWHLLLVPTLGGLVIGQVIRFIDGKSARGVPDVIEAAALRDGRVDLKDGLMSAAATIASLGVGASTGREGPVVHLGATLSSALSEHLHLNPPMRRTLLGCGVAAAVAASFNAPIAGVFFALEVILGHYALHAFAPIVVSAIAGTLVSRAHLGDYPAFAVAEYASASVLEFPAFILLGLLSAGIAIIFMRSISITETMRERYLASIPVWLLPGLAGLLIGLISLVFPEILSVGYEATNRAINGAYDLSLLIPLILAKIAATTISLVGRFAGGVFSPSLFIGAMAGASFGLAAAKVFPALASEHGLYAIVGMGAVTSAVLGAPISTSLIVFEITGDYKATIAVMTAAAVASLCTRLFNQDSFFHSQLVRRGVYLVGGRASYLLRSSRVADHMTRDFATLQENTPLHEARARLFLQGGSLLVITDTEGHMTGTLSLSDLPTGRDNDDALNQPVSAFMSSRPNVKASDALEVALKLFDTSGEDILTVTSPSHKGVVVGLVRDRDVMRAYNRALLESQGNDDGVDGTTRR</sequence>
<dbReference type="Gene3D" id="3.10.580.10">
    <property type="entry name" value="CBS-domain"/>
    <property type="match status" value="1"/>
</dbReference>
<dbReference type="PRINTS" id="PR00762">
    <property type="entry name" value="CLCHANNEL"/>
</dbReference>
<dbReference type="GO" id="GO:0034707">
    <property type="term" value="C:chloride channel complex"/>
    <property type="evidence" value="ECO:0007669"/>
    <property type="project" value="UniProtKB-KW"/>
</dbReference>
<feature type="transmembrane region" description="Helical" evidence="11">
    <location>
        <begin position="199"/>
        <end position="218"/>
    </location>
</feature>
<dbReference type="InterPro" id="IPR000644">
    <property type="entry name" value="CBS_dom"/>
</dbReference>
<dbReference type="EMBL" id="REFR01000009">
    <property type="protein sequence ID" value="RMB11757.1"/>
    <property type="molecule type" value="Genomic_DNA"/>
</dbReference>
<evidence type="ECO:0000313" key="14">
    <source>
        <dbReference type="Proteomes" id="UP000271227"/>
    </source>
</evidence>
<keyword evidence="4 11" id="KW-1133">Transmembrane helix</keyword>
<reference evidence="13 14" key="1">
    <citation type="submission" date="2018-10" db="EMBL/GenBank/DDBJ databases">
        <title>Genomic Encyclopedia of Archaeal and Bacterial Type Strains, Phase II (KMG-II): from individual species to whole genera.</title>
        <authorList>
            <person name="Goeker M."/>
        </authorList>
    </citation>
    <scope>NUCLEOTIDE SEQUENCE [LARGE SCALE GENOMIC DNA]</scope>
    <source>
        <strain evidence="13 14">DSM 25217</strain>
    </source>
</reference>
<evidence type="ECO:0000256" key="6">
    <source>
        <dbReference type="ARBA" id="ARBA00023136"/>
    </source>
</evidence>
<dbReference type="PROSITE" id="PS51371">
    <property type="entry name" value="CBS"/>
    <property type="match status" value="1"/>
</dbReference>
<dbReference type="InterPro" id="IPR050368">
    <property type="entry name" value="ClC-type_chloride_channel"/>
</dbReference>
<evidence type="ECO:0000259" key="12">
    <source>
        <dbReference type="PROSITE" id="PS51371"/>
    </source>
</evidence>
<keyword evidence="7" id="KW-0869">Chloride channel</keyword>
<dbReference type="InterPro" id="IPR001807">
    <property type="entry name" value="ClC"/>
</dbReference>
<evidence type="ECO:0000256" key="8">
    <source>
        <dbReference type="ARBA" id="ARBA00023214"/>
    </source>
</evidence>
<dbReference type="Proteomes" id="UP000271227">
    <property type="component" value="Unassembled WGS sequence"/>
</dbReference>
<evidence type="ECO:0000313" key="13">
    <source>
        <dbReference type="EMBL" id="RMB11757.1"/>
    </source>
</evidence>
<dbReference type="InterPro" id="IPR014743">
    <property type="entry name" value="Cl-channel_core"/>
</dbReference>
<dbReference type="PANTHER" id="PTHR43427">
    <property type="entry name" value="CHLORIDE CHANNEL PROTEIN CLC-E"/>
    <property type="match status" value="1"/>
</dbReference>
<feature type="transmembrane region" description="Helical" evidence="11">
    <location>
        <begin position="239"/>
        <end position="259"/>
    </location>
</feature>
<keyword evidence="14" id="KW-1185">Reference proteome</keyword>
<feature type="domain" description="CBS" evidence="12">
    <location>
        <begin position="462"/>
        <end position="518"/>
    </location>
</feature>
<keyword evidence="10" id="KW-0129">CBS domain</keyword>
<keyword evidence="2" id="KW-0813">Transport</keyword>
<dbReference type="Pfam" id="PF00571">
    <property type="entry name" value="CBS"/>
    <property type="match status" value="1"/>
</dbReference>
<organism evidence="13 14">
    <name type="scientific">Eilatimonas milleporae</name>
    <dbReference type="NCBI Taxonomy" id="911205"/>
    <lineage>
        <taxon>Bacteria</taxon>
        <taxon>Pseudomonadati</taxon>
        <taxon>Pseudomonadota</taxon>
        <taxon>Alphaproteobacteria</taxon>
        <taxon>Kordiimonadales</taxon>
        <taxon>Kordiimonadaceae</taxon>
        <taxon>Eilatimonas</taxon>
    </lineage>
</organism>
<dbReference type="SUPFAM" id="SSF81340">
    <property type="entry name" value="Clc chloride channel"/>
    <property type="match status" value="1"/>
</dbReference>
<keyword evidence="8" id="KW-0868">Chloride</keyword>
<dbReference type="PANTHER" id="PTHR43427:SF6">
    <property type="entry name" value="CHLORIDE CHANNEL PROTEIN CLC-E"/>
    <property type="match status" value="1"/>
</dbReference>
<protein>
    <submittedName>
        <fullName evidence="13">CIC family chloride channel protein</fullName>
    </submittedName>
</protein>
<accession>A0A3M0CS59</accession>
<evidence type="ECO:0000256" key="11">
    <source>
        <dbReference type="SAM" id="Phobius"/>
    </source>
</evidence>
<dbReference type="SUPFAM" id="SSF54631">
    <property type="entry name" value="CBS-domain pair"/>
    <property type="match status" value="1"/>
</dbReference>
<keyword evidence="5" id="KW-0406">Ion transport</keyword>
<feature type="transmembrane region" description="Helical" evidence="11">
    <location>
        <begin position="72"/>
        <end position="91"/>
    </location>
</feature>
<dbReference type="Gene3D" id="1.10.3080.10">
    <property type="entry name" value="Clc chloride channel"/>
    <property type="match status" value="1"/>
</dbReference>
<gene>
    <name evidence="13" type="ORF">BXY39_0240</name>
</gene>
<evidence type="ECO:0000256" key="2">
    <source>
        <dbReference type="ARBA" id="ARBA00022448"/>
    </source>
</evidence>
<dbReference type="InterPro" id="IPR046342">
    <property type="entry name" value="CBS_dom_sf"/>
</dbReference>
<dbReference type="GO" id="GO:0005254">
    <property type="term" value="F:chloride channel activity"/>
    <property type="evidence" value="ECO:0007669"/>
    <property type="project" value="UniProtKB-KW"/>
</dbReference>
<evidence type="ECO:0000256" key="3">
    <source>
        <dbReference type="ARBA" id="ARBA00022692"/>
    </source>
</evidence>
<evidence type="ECO:0000256" key="4">
    <source>
        <dbReference type="ARBA" id="ARBA00022989"/>
    </source>
</evidence>
<dbReference type="OrthoDB" id="9767361at2"/>
<dbReference type="FunCoup" id="A0A3M0CS59">
    <property type="interactions" value="66"/>
</dbReference>
<comment type="caution">
    <text evidence="13">The sequence shown here is derived from an EMBL/GenBank/DDBJ whole genome shotgun (WGS) entry which is preliminary data.</text>
</comment>
<comment type="subcellular location">
    <subcellularLocation>
        <location evidence="1">Membrane</location>
        <topology evidence="1">Multi-pass membrane protein</topology>
    </subcellularLocation>
</comment>
<dbReference type="RefSeq" id="WP_121937001.1">
    <property type="nucleotide sequence ID" value="NZ_REFR01000009.1"/>
</dbReference>
<dbReference type="InParanoid" id="A0A3M0CS59"/>
<dbReference type="AlphaFoldDB" id="A0A3M0CS59"/>
<evidence type="ECO:0000256" key="9">
    <source>
        <dbReference type="ARBA" id="ARBA00023303"/>
    </source>
</evidence>
<feature type="transmembrane region" description="Helical" evidence="11">
    <location>
        <begin position="279"/>
        <end position="297"/>
    </location>
</feature>
<keyword evidence="3 11" id="KW-0812">Transmembrane</keyword>
<feature type="transmembrane region" description="Helical" evidence="11">
    <location>
        <begin position="169"/>
        <end position="193"/>
    </location>
</feature>
<evidence type="ECO:0000256" key="7">
    <source>
        <dbReference type="ARBA" id="ARBA00023173"/>
    </source>
</evidence>
<evidence type="ECO:0000256" key="1">
    <source>
        <dbReference type="ARBA" id="ARBA00004141"/>
    </source>
</evidence>
<feature type="transmembrane region" description="Helical" evidence="11">
    <location>
        <begin position="318"/>
        <end position="338"/>
    </location>
</feature>
<dbReference type="CDD" id="cd00400">
    <property type="entry name" value="Voltage_gated_ClC"/>
    <property type="match status" value="1"/>
</dbReference>
<evidence type="ECO:0000256" key="5">
    <source>
        <dbReference type="ARBA" id="ARBA00023065"/>
    </source>
</evidence>
<keyword evidence="6 11" id="KW-0472">Membrane</keyword>
<feature type="transmembrane region" description="Helical" evidence="11">
    <location>
        <begin position="344"/>
        <end position="364"/>
    </location>
</feature>
<feature type="transmembrane region" description="Helical" evidence="11">
    <location>
        <begin position="25"/>
        <end position="49"/>
    </location>
</feature>
<evidence type="ECO:0000256" key="10">
    <source>
        <dbReference type="PROSITE-ProRule" id="PRU00703"/>
    </source>
</evidence>
<proteinExistence type="predicted"/>
<dbReference type="Pfam" id="PF00654">
    <property type="entry name" value="Voltage_CLC"/>
    <property type="match status" value="1"/>
</dbReference>